<dbReference type="WBParaSite" id="JU765_v2.g14815.t1">
    <property type="protein sequence ID" value="JU765_v2.g14815.t1"/>
    <property type="gene ID" value="JU765_v2.g14815"/>
</dbReference>
<reference evidence="2" key="1">
    <citation type="submission" date="2022-11" db="UniProtKB">
        <authorList>
            <consortium name="WormBaseParasite"/>
        </authorList>
    </citation>
    <scope>IDENTIFICATION</scope>
</reference>
<sequence length="829" mass="97038">MVSKKVEKLCSGDPYQFEDNVKFKLMMNYDIFRVADATELSGIFNEEYLDCYLPIPISVEFDVTANDENSILFPLFYKKIVVVYFLLNVLLFRYYETTSYPECDVQMDFSQLMEYIDVLLEKFEKQSAFHKMESTFDEFMNVLGQFQKKIETMTDVEKDEMNNESDYFVKCAGKLNKMAKRNFIPEKNSFISKTYKNENDGNQIMKFLSYDYRVKDWPNVLVIPNKQWIGLFRQLYGEDEVNMNSKCNKNTIDNFVWVYDKKEIRTEPFILLSGEKYSIGVIKQEADGGCQHVSNLSDEKWICLDCNAIVKQQNGYFMCNCGRKCWFEQSVKKTSVFQRAVKNSTPDQSFQLQQYEPSNQAISPERFKSKLELPTNSTKAYIAEQTDSCDKVGEESIKTLIDEQRISKADNKIESSKKLANGQEAMQQKELSVESEQRTVNSNELKKQLEDEKSQRQKMELACQNREIEELKVIENTFRENIRKLNAQIEKLQNELKSHQSEVNKVHEEYENLMQKYQQLETKKNENEQTINNLRMENNSLVRVMTKELTKSDDNEKMMEEENRKLNAEIMKLQTELNTHESEFNETLKGITTLTEENQQLKRKNGENEQTINYLQMEIAQLMEVATDLKDKLTKANDNGKKMEEDNQKFNGQIGKLENELKSDQSILNKTHEENGNLSQQHQEVETKNNENQQRINNLEMRISQLLEVENKLNGKLTNANNNQRMMEIISDKKLKASKKLAKWAKAMEQKEPFVKPEQKAAYDHALECLKFMTKKHGSTLNTSELTTDIQQLTKEEFTDAIDNFVKTCENSGRLLQKCKEIVEVLERE</sequence>
<organism evidence="1 2">
    <name type="scientific">Panagrolaimus sp. JU765</name>
    <dbReference type="NCBI Taxonomy" id="591449"/>
    <lineage>
        <taxon>Eukaryota</taxon>
        <taxon>Metazoa</taxon>
        <taxon>Ecdysozoa</taxon>
        <taxon>Nematoda</taxon>
        <taxon>Chromadorea</taxon>
        <taxon>Rhabditida</taxon>
        <taxon>Tylenchina</taxon>
        <taxon>Panagrolaimomorpha</taxon>
        <taxon>Panagrolaimoidea</taxon>
        <taxon>Panagrolaimidae</taxon>
        <taxon>Panagrolaimus</taxon>
    </lineage>
</organism>
<evidence type="ECO:0000313" key="1">
    <source>
        <dbReference type="Proteomes" id="UP000887576"/>
    </source>
</evidence>
<protein>
    <submittedName>
        <fullName evidence="2">Uncharacterized protein</fullName>
    </submittedName>
</protein>
<dbReference type="Proteomes" id="UP000887576">
    <property type="component" value="Unplaced"/>
</dbReference>
<name>A0AC34QBB9_9BILA</name>
<proteinExistence type="predicted"/>
<evidence type="ECO:0000313" key="2">
    <source>
        <dbReference type="WBParaSite" id="JU765_v2.g14815.t1"/>
    </source>
</evidence>
<accession>A0AC34QBB9</accession>